<reference evidence="8" key="1">
    <citation type="submission" date="2025-08" db="UniProtKB">
        <authorList>
            <consortium name="Ensembl"/>
        </authorList>
    </citation>
    <scope>IDENTIFICATION</scope>
</reference>
<evidence type="ECO:0000313" key="8">
    <source>
        <dbReference type="Ensembl" id="ENSCCRP00000079333.2"/>
    </source>
</evidence>
<protein>
    <submittedName>
        <fullName evidence="8">Uncharacterized protein</fullName>
    </submittedName>
</protein>
<keyword evidence="4 7" id="KW-1133">Transmembrane helix</keyword>
<evidence type="ECO:0000256" key="3">
    <source>
        <dbReference type="ARBA" id="ARBA00022692"/>
    </source>
</evidence>
<dbReference type="GO" id="GO:0016020">
    <property type="term" value="C:membrane"/>
    <property type="evidence" value="ECO:0007669"/>
    <property type="project" value="UniProtKB-SubCell"/>
</dbReference>
<dbReference type="InterPro" id="IPR030417">
    <property type="entry name" value="MS4A"/>
</dbReference>
<accession>A0A8C1ENA0</accession>
<evidence type="ECO:0000256" key="4">
    <source>
        <dbReference type="ARBA" id="ARBA00022989"/>
    </source>
</evidence>
<dbReference type="GeneTree" id="ENSGT00940000163727"/>
<dbReference type="PANTHER" id="PTHR23320">
    <property type="entry name" value="MEMBRANE-SPANNING 4-DOMAINS SUBFAMILY A MS4A -RELATED"/>
    <property type="match status" value="1"/>
</dbReference>
<evidence type="ECO:0000256" key="7">
    <source>
        <dbReference type="SAM" id="Phobius"/>
    </source>
</evidence>
<evidence type="ECO:0000256" key="2">
    <source>
        <dbReference type="ARBA" id="ARBA00009565"/>
    </source>
</evidence>
<evidence type="ECO:0000256" key="5">
    <source>
        <dbReference type="ARBA" id="ARBA00023136"/>
    </source>
</evidence>
<dbReference type="Ensembl" id="ENSCCRT00000086080.2">
    <property type="protein sequence ID" value="ENSCCRP00000079333.2"/>
    <property type="gene ID" value="ENSCCRG00000072825.1"/>
</dbReference>
<feature type="transmembrane region" description="Helical" evidence="7">
    <location>
        <begin position="23"/>
        <end position="41"/>
    </location>
</feature>
<name>A0A8C1ENA0_CYPCA</name>
<dbReference type="InterPro" id="IPR007237">
    <property type="entry name" value="CD20-like"/>
</dbReference>
<organism evidence="8 9">
    <name type="scientific">Cyprinus carpio carpio</name>
    <dbReference type="NCBI Taxonomy" id="630221"/>
    <lineage>
        <taxon>Eukaryota</taxon>
        <taxon>Metazoa</taxon>
        <taxon>Chordata</taxon>
        <taxon>Craniata</taxon>
        <taxon>Vertebrata</taxon>
        <taxon>Euteleostomi</taxon>
        <taxon>Actinopterygii</taxon>
        <taxon>Neopterygii</taxon>
        <taxon>Teleostei</taxon>
        <taxon>Ostariophysi</taxon>
        <taxon>Cypriniformes</taxon>
        <taxon>Cyprinidae</taxon>
        <taxon>Cyprininae</taxon>
        <taxon>Cyprinus</taxon>
    </lineage>
</organism>
<feature type="compositionally biased region" description="Basic and acidic residues" evidence="6">
    <location>
        <begin position="194"/>
        <end position="203"/>
    </location>
</feature>
<feature type="transmembrane region" description="Helical" evidence="7">
    <location>
        <begin position="47"/>
        <end position="71"/>
    </location>
</feature>
<dbReference type="Proteomes" id="UP001108240">
    <property type="component" value="Unplaced"/>
</dbReference>
<feature type="compositionally biased region" description="Polar residues" evidence="6">
    <location>
        <begin position="177"/>
        <end position="193"/>
    </location>
</feature>
<dbReference type="AlphaFoldDB" id="A0A8C1ENA0"/>
<reference evidence="8" key="2">
    <citation type="submission" date="2025-09" db="UniProtKB">
        <authorList>
            <consortium name="Ensembl"/>
        </authorList>
    </citation>
    <scope>IDENTIFICATION</scope>
</reference>
<evidence type="ECO:0000256" key="6">
    <source>
        <dbReference type="SAM" id="MobiDB-lite"/>
    </source>
</evidence>
<dbReference type="PANTHER" id="PTHR23320:SF128">
    <property type="entry name" value="MEMBRANE-SPANNING 4-DOMAINS SUBFAMILY A MEMBER 4A"/>
    <property type="match status" value="1"/>
</dbReference>
<keyword evidence="9" id="KW-1185">Reference proteome</keyword>
<evidence type="ECO:0000256" key="1">
    <source>
        <dbReference type="ARBA" id="ARBA00004141"/>
    </source>
</evidence>
<dbReference type="Pfam" id="PF04103">
    <property type="entry name" value="CD20"/>
    <property type="match status" value="1"/>
</dbReference>
<feature type="region of interest" description="Disordered" evidence="6">
    <location>
        <begin position="165"/>
        <end position="212"/>
    </location>
</feature>
<keyword evidence="3 7" id="KW-0812">Transmembrane</keyword>
<comment type="similarity">
    <text evidence="2">Belongs to the MS4A family.</text>
</comment>
<sequence>MSMTTALNNVNHLEKFLKTQPKALGAVQIMTGVLTVSLGIIKGFSFSFAVATGIMYWGSIIFIVAGSLSIAAENKLHECMVKASLGGNVVSAITSGMAILVFAADVPYTLYGQNGSAYNCFQCVYDLLGVDLSLNQQFYSLPVPLTNQSCTVDYVNMNMTSVVNGHGERDLPPIPRDTTNQKNENEIYTSSSLDPEHLRRDDANPSEDLDANPETTYRSTTFCYKFDCIIAVNSVNRLFVYVFY</sequence>
<feature type="transmembrane region" description="Helical" evidence="7">
    <location>
        <begin position="83"/>
        <end position="104"/>
    </location>
</feature>
<proteinExistence type="inferred from homology"/>
<evidence type="ECO:0000313" key="9">
    <source>
        <dbReference type="Proteomes" id="UP001108240"/>
    </source>
</evidence>
<keyword evidence="5 7" id="KW-0472">Membrane</keyword>
<comment type="subcellular location">
    <subcellularLocation>
        <location evidence="1">Membrane</location>
        <topology evidence="1">Multi-pass membrane protein</topology>
    </subcellularLocation>
</comment>